<dbReference type="Pfam" id="PF03033">
    <property type="entry name" value="Glyco_transf_28"/>
    <property type="match status" value="1"/>
</dbReference>
<dbReference type="PANTHER" id="PTHR48050">
    <property type="entry name" value="STEROL 3-BETA-GLUCOSYLTRANSFERASE"/>
    <property type="match status" value="1"/>
</dbReference>
<evidence type="ECO:0000313" key="3">
    <source>
        <dbReference type="Proteomes" id="UP000464657"/>
    </source>
</evidence>
<dbReference type="EC" id="2.4.1.276" evidence="2"/>
<dbReference type="Pfam" id="PF00201">
    <property type="entry name" value="UDPGT"/>
    <property type="match status" value="1"/>
</dbReference>
<dbReference type="RefSeq" id="WP_160129566.1">
    <property type="nucleotide sequence ID" value="NZ_CP019288.1"/>
</dbReference>
<evidence type="ECO:0000313" key="2">
    <source>
        <dbReference type="EMBL" id="QHI36897.1"/>
    </source>
</evidence>
<dbReference type="GO" id="GO:0008194">
    <property type="term" value="F:UDP-glycosyltransferase activity"/>
    <property type="evidence" value="ECO:0007669"/>
    <property type="project" value="InterPro"/>
</dbReference>
<dbReference type="GO" id="GO:0016758">
    <property type="term" value="F:hexosyltransferase activity"/>
    <property type="evidence" value="ECO:0007669"/>
    <property type="project" value="InterPro"/>
</dbReference>
<reference evidence="2 3" key="1">
    <citation type="journal article" date="2013" name="Int. J. Syst. Evol. Microbiol.">
        <title>Kordia antarctica sp. nov., isolated from Antarctic seawater.</title>
        <authorList>
            <person name="Baek K."/>
            <person name="Choi A."/>
            <person name="Kang I."/>
            <person name="Lee K."/>
            <person name="Cho J.C."/>
        </authorList>
    </citation>
    <scope>NUCLEOTIDE SEQUENCE [LARGE SCALE GENOMIC DNA]</scope>
    <source>
        <strain evidence="2 3">IMCC3317</strain>
    </source>
</reference>
<dbReference type="InterPro" id="IPR002213">
    <property type="entry name" value="UDP_glucos_trans"/>
</dbReference>
<dbReference type="Gene3D" id="3.40.50.2000">
    <property type="entry name" value="Glycogen Phosphorylase B"/>
    <property type="match status" value="2"/>
</dbReference>
<dbReference type="FunFam" id="3.40.50.2000:FF:000072">
    <property type="entry name" value="Glycosyl transferase"/>
    <property type="match status" value="1"/>
</dbReference>
<dbReference type="SUPFAM" id="SSF53756">
    <property type="entry name" value="UDP-Glycosyltransferase/glycogen phosphorylase"/>
    <property type="match status" value="1"/>
</dbReference>
<dbReference type="AlphaFoldDB" id="A0A7L4ZKA5"/>
<keyword evidence="2" id="KW-0808">Transferase</keyword>
<dbReference type="OrthoDB" id="764352at2"/>
<name>A0A7L4ZKA5_9FLAO</name>
<proteinExistence type="predicted"/>
<dbReference type="InterPro" id="IPR050426">
    <property type="entry name" value="Glycosyltransferase_28"/>
</dbReference>
<gene>
    <name evidence="2" type="primary">crtX</name>
    <name evidence="2" type="ORF">IMCC3317_22670</name>
</gene>
<dbReference type="EMBL" id="CP019288">
    <property type="protein sequence ID" value="QHI36897.1"/>
    <property type="molecule type" value="Genomic_DNA"/>
</dbReference>
<sequence length="419" mass="47407">MARIGIIAPPTLGHVNPLLILGKELLKKGHTVVFFQLEEMKHHILDAGIEFHKIGRLIPSDTMKNMKEQLGQLSGIDAMRYWRKRQTGLFKIWFTELPGAIEKEKINFLLVDQSDATGSTIAEAKKIPYVTVCMGLDMDWEKNIPPFFSVRSYDTSPIVLRGNKMAMDEFVKDFDPLFKSINDQREKYGLPVYDPYRNMYPVSPFAQIAQMPSFLDYPRVEKPDYFYNVGPFIDDNPTPIPFPFEKLNGKPLVYISLGTILNLRPDIFNLVGASFKGIEVQLAISLGNKDVDLTLDEFPPETIIVSYAPQKEVLAKAKLCITHGGMNTVMDALSNAVPVLVVPISFDQPGTAGRMKYLNVGEYIQYKALSEVAINKTVKKIFSTNSYYENAAKMKEKFLQLNGRDQAINIIERTINEHV</sequence>
<accession>A0A7L4ZKA5</accession>
<dbReference type="CDD" id="cd03784">
    <property type="entry name" value="GT1_Gtf-like"/>
    <property type="match status" value="1"/>
</dbReference>
<organism evidence="2 3">
    <name type="scientific">Kordia antarctica</name>
    <dbReference type="NCBI Taxonomy" id="1218801"/>
    <lineage>
        <taxon>Bacteria</taxon>
        <taxon>Pseudomonadati</taxon>
        <taxon>Bacteroidota</taxon>
        <taxon>Flavobacteriia</taxon>
        <taxon>Flavobacteriales</taxon>
        <taxon>Flavobacteriaceae</taxon>
        <taxon>Kordia</taxon>
    </lineage>
</organism>
<evidence type="ECO:0000259" key="1">
    <source>
        <dbReference type="Pfam" id="PF03033"/>
    </source>
</evidence>
<dbReference type="Proteomes" id="UP000464657">
    <property type="component" value="Chromosome"/>
</dbReference>
<dbReference type="PANTHER" id="PTHR48050:SF13">
    <property type="entry name" value="STEROL 3-BETA-GLUCOSYLTRANSFERASE UGT80A2"/>
    <property type="match status" value="1"/>
</dbReference>
<dbReference type="KEGG" id="kan:IMCC3317_22670"/>
<dbReference type="InterPro" id="IPR004276">
    <property type="entry name" value="GlycoTrans_28_N"/>
</dbReference>
<keyword evidence="3" id="KW-1185">Reference proteome</keyword>
<keyword evidence="2" id="KW-0328">Glycosyltransferase</keyword>
<dbReference type="GO" id="GO:0033072">
    <property type="term" value="P:vancomycin biosynthetic process"/>
    <property type="evidence" value="ECO:0007669"/>
    <property type="project" value="UniProtKB-ARBA"/>
</dbReference>
<feature type="domain" description="Glycosyltransferase family 28 N-terminal" evidence="1">
    <location>
        <begin position="11"/>
        <end position="72"/>
    </location>
</feature>
<dbReference type="GO" id="GO:0005975">
    <property type="term" value="P:carbohydrate metabolic process"/>
    <property type="evidence" value="ECO:0007669"/>
    <property type="project" value="InterPro"/>
</dbReference>
<protein>
    <submittedName>
        <fullName evidence="2">Zeaxanthin glucosyltransferase</fullName>
        <ecNumber evidence="2">2.4.1.276</ecNumber>
    </submittedName>
</protein>